<dbReference type="InterPro" id="IPR035919">
    <property type="entry name" value="EAL_sf"/>
</dbReference>
<dbReference type="SUPFAM" id="SSF55785">
    <property type="entry name" value="PYP-like sensor domain (PAS domain)"/>
    <property type="match status" value="1"/>
</dbReference>
<dbReference type="InterPro" id="IPR035965">
    <property type="entry name" value="PAS-like_dom_sf"/>
</dbReference>
<dbReference type="InterPro" id="IPR050706">
    <property type="entry name" value="Cyclic-di-GMP_PDE-like"/>
</dbReference>
<dbReference type="Pfam" id="PF00563">
    <property type="entry name" value="EAL"/>
    <property type="match status" value="1"/>
</dbReference>
<name>A0A4R3I9H6_9GAMM</name>
<dbReference type="EMBL" id="SLZR01000002">
    <property type="protein sequence ID" value="TCS43049.1"/>
    <property type="molecule type" value="Genomic_DNA"/>
</dbReference>
<dbReference type="PANTHER" id="PTHR33121">
    <property type="entry name" value="CYCLIC DI-GMP PHOSPHODIESTERASE PDEF"/>
    <property type="match status" value="1"/>
</dbReference>
<dbReference type="NCBIfam" id="TIGR00254">
    <property type="entry name" value="GGDEF"/>
    <property type="match status" value="1"/>
</dbReference>
<dbReference type="SMART" id="SM00052">
    <property type="entry name" value="EAL"/>
    <property type="match status" value="1"/>
</dbReference>
<evidence type="ECO:0000313" key="3">
    <source>
        <dbReference type="EMBL" id="TCS43049.1"/>
    </source>
</evidence>
<dbReference type="Proteomes" id="UP000295793">
    <property type="component" value="Unassembled WGS sequence"/>
</dbReference>
<dbReference type="InterPro" id="IPR029787">
    <property type="entry name" value="Nucleotide_cyclase"/>
</dbReference>
<dbReference type="SUPFAM" id="SSF55073">
    <property type="entry name" value="Nucleotide cyclase"/>
    <property type="match status" value="1"/>
</dbReference>
<proteinExistence type="predicted"/>
<organism evidence="3 4">
    <name type="scientific">Reinekea marinisedimentorum</name>
    <dbReference type="NCBI Taxonomy" id="230495"/>
    <lineage>
        <taxon>Bacteria</taxon>
        <taxon>Pseudomonadati</taxon>
        <taxon>Pseudomonadota</taxon>
        <taxon>Gammaproteobacteria</taxon>
        <taxon>Oceanospirillales</taxon>
        <taxon>Saccharospirillaceae</taxon>
        <taxon>Reinekea</taxon>
    </lineage>
</organism>
<dbReference type="Gene3D" id="3.20.20.450">
    <property type="entry name" value="EAL domain"/>
    <property type="match status" value="1"/>
</dbReference>
<feature type="domain" description="GGDEF" evidence="2">
    <location>
        <begin position="300"/>
        <end position="432"/>
    </location>
</feature>
<dbReference type="RefSeq" id="WP_132699631.1">
    <property type="nucleotide sequence ID" value="NZ_SLZR01000002.1"/>
</dbReference>
<dbReference type="GO" id="GO:0071111">
    <property type="term" value="F:cyclic-guanylate-specific phosphodiesterase activity"/>
    <property type="evidence" value="ECO:0007669"/>
    <property type="project" value="InterPro"/>
</dbReference>
<dbReference type="Gene3D" id="3.30.70.270">
    <property type="match status" value="1"/>
</dbReference>
<dbReference type="InterPro" id="IPR043128">
    <property type="entry name" value="Rev_trsase/Diguanyl_cyclase"/>
</dbReference>
<sequence length="695" mass="77934">MSPSSSSAIRILLIHDTQNEAEPVANAIRNSGQAVRSHFIASIGELSEVIDEQAWDIMLVKLNTATLDATEAVETVQRDGKDIPIIGLIDDYNEDIISSALDMGMADVVVESSEQHIALATKREFAALKDRRSLRSQRVSLRESEKRCQLLLESSVDAISYVHEGMHIYANPVYMDLFGYGDIEELQCIPLMDLVQGDEVSKLKDTLKHYSDGNISSLDTVGENADGKTFKINMTFSEASYEGEPCTQIVIRKSESKSEAELKEKIKEISHQDIVTGLHNRVYFNEKLEQSYQQVLAQGKRQIVSHIGIANLESVKVNMSVTDTDDLLKQIGEQLQKHQTADSTLAHYSDGMFSVIYHQLDLEKAQEHCTSILSSLNSHLFEVRNKTIPVELVFGLAHIDEACKDGNEALVHADLAFNQAVKEGKQIAYFDKSDIANLMDNSIIAKIEHALNHDGMHLQFQPIMSLRGDSQEHYDILVRLKDKDGADISPKEFLPAIEHSELSGKLDRWVVEHCVESLSEHRKRGNNTQLLIHLTSATIQDPTFLPWVNSLLKKNKLPGDSLCFQISEDTALSYLKVAKAFSKGLSLLKCQLSINNFGMARDAFSLTRHLHIDYARIHPAFVDQLLEQGQASEELTNLLKEIHSNEINSIIPKIENAEVLASLWELGVNYIQGYYLQAPLDDMEYDFDSDEEEAV</sequence>
<reference evidence="3 4" key="1">
    <citation type="submission" date="2019-03" db="EMBL/GenBank/DDBJ databases">
        <title>Genomic Encyclopedia of Archaeal and Bacterial Type Strains, Phase II (KMG-II): from individual species to whole genera.</title>
        <authorList>
            <person name="Goeker M."/>
        </authorList>
    </citation>
    <scope>NUCLEOTIDE SEQUENCE [LARGE SCALE GENOMIC DNA]</scope>
    <source>
        <strain evidence="3 4">DSM 15388</strain>
    </source>
</reference>
<dbReference type="PROSITE" id="PS50887">
    <property type="entry name" value="GGDEF"/>
    <property type="match status" value="1"/>
</dbReference>
<dbReference type="Pfam" id="PF00990">
    <property type="entry name" value="GGDEF"/>
    <property type="match status" value="1"/>
</dbReference>
<feature type="domain" description="EAL" evidence="1">
    <location>
        <begin position="440"/>
        <end position="693"/>
    </location>
</feature>
<dbReference type="Gene3D" id="3.30.450.20">
    <property type="entry name" value="PAS domain"/>
    <property type="match status" value="1"/>
</dbReference>
<dbReference type="AlphaFoldDB" id="A0A4R3I9H6"/>
<dbReference type="InterPro" id="IPR011006">
    <property type="entry name" value="CheY-like_superfamily"/>
</dbReference>
<dbReference type="InterPro" id="IPR000160">
    <property type="entry name" value="GGDEF_dom"/>
</dbReference>
<dbReference type="InterPro" id="IPR000014">
    <property type="entry name" value="PAS"/>
</dbReference>
<comment type="caution">
    <text evidence="3">The sequence shown here is derived from an EMBL/GenBank/DDBJ whole genome shotgun (WGS) entry which is preliminary data.</text>
</comment>
<dbReference type="OrthoDB" id="7052318at2"/>
<keyword evidence="4" id="KW-1185">Reference proteome</keyword>
<dbReference type="CDD" id="cd01948">
    <property type="entry name" value="EAL"/>
    <property type="match status" value="1"/>
</dbReference>
<dbReference type="PROSITE" id="PS50883">
    <property type="entry name" value="EAL"/>
    <property type="match status" value="1"/>
</dbReference>
<dbReference type="SUPFAM" id="SSF141868">
    <property type="entry name" value="EAL domain-like"/>
    <property type="match status" value="1"/>
</dbReference>
<dbReference type="InterPro" id="IPR001633">
    <property type="entry name" value="EAL_dom"/>
</dbReference>
<dbReference type="SMART" id="SM00267">
    <property type="entry name" value="GGDEF"/>
    <property type="match status" value="1"/>
</dbReference>
<dbReference type="Gene3D" id="3.40.50.2300">
    <property type="match status" value="1"/>
</dbReference>
<dbReference type="SUPFAM" id="SSF52172">
    <property type="entry name" value="CheY-like"/>
    <property type="match status" value="1"/>
</dbReference>
<dbReference type="NCBIfam" id="TIGR00229">
    <property type="entry name" value="sensory_box"/>
    <property type="match status" value="1"/>
</dbReference>
<evidence type="ECO:0000259" key="1">
    <source>
        <dbReference type="PROSITE" id="PS50883"/>
    </source>
</evidence>
<dbReference type="PANTHER" id="PTHR33121:SF23">
    <property type="entry name" value="CYCLIC DI-GMP PHOSPHODIESTERASE PDEB"/>
    <property type="match status" value="1"/>
</dbReference>
<gene>
    <name evidence="3" type="ORF">BCF53_10272</name>
</gene>
<protein>
    <submittedName>
        <fullName evidence="3">PAS domain S-box-containing protein/diguanylate cyclase (GGDEF)-like protein</fullName>
    </submittedName>
</protein>
<evidence type="ECO:0000313" key="4">
    <source>
        <dbReference type="Proteomes" id="UP000295793"/>
    </source>
</evidence>
<accession>A0A4R3I9H6</accession>
<evidence type="ECO:0000259" key="2">
    <source>
        <dbReference type="PROSITE" id="PS50887"/>
    </source>
</evidence>